<evidence type="ECO:0000313" key="6">
    <source>
        <dbReference type="EMBL" id="KIY52938.1"/>
    </source>
</evidence>
<dbReference type="SMART" id="SM00916">
    <property type="entry name" value="L51_S25_CI-B8"/>
    <property type="match status" value="1"/>
</dbReference>
<feature type="domain" description="Ribosomal protein/NADH dehydrogenase" evidence="5">
    <location>
        <begin position="40"/>
        <end position="118"/>
    </location>
</feature>
<protein>
    <recommendedName>
        <fullName evidence="5">Ribosomal protein/NADH dehydrogenase domain-containing protein</fullName>
    </recommendedName>
</protein>
<keyword evidence="4" id="KW-0687">Ribonucleoprotein</keyword>
<evidence type="ECO:0000256" key="3">
    <source>
        <dbReference type="ARBA" id="ARBA00023128"/>
    </source>
</evidence>
<evidence type="ECO:0000259" key="5">
    <source>
        <dbReference type="SMART" id="SM00916"/>
    </source>
</evidence>
<dbReference type="GO" id="GO:1990904">
    <property type="term" value="C:ribonucleoprotein complex"/>
    <property type="evidence" value="ECO:0007669"/>
    <property type="project" value="UniProtKB-KW"/>
</dbReference>
<dbReference type="GO" id="GO:0005840">
    <property type="term" value="C:ribosome"/>
    <property type="evidence" value="ECO:0007669"/>
    <property type="project" value="UniProtKB-KW"/>
</dbReference>
<dbReference type="GO" id="GO:0005739">
    <property type="term" value="C:mitochondrion"/>
    <property type="evidence" value="ECO:0007669"/>
    <property type="project" value="UniProtKB-SubCell"/>
</dbReference>
<organism evidence="6 7">
    <name type="scientific">Fistulina hepatica ATCC 64428</name>
    <dbReference type="NCBI Taxonomy" id="1128425"/>
    <lineage>
        <taxon>Eukaryota</taxon>
        <taxon>Fungi</taxon>
        <taxon>Dikarya</taxon>
        <taxon>Basidiomycota</taxon>
        <taxon>Agaricomycotina</taxon>
        <taxon>Agaricomycetes</taxon>
        <taxon>Agaricomycetidae</taxon>
        <taxon>Agaricales</taxon>
        <taxon>Fistulinaceae</taxon>
        <taxon>Fistulina</taxon>
    </lineage>
</organism>
<evidence type="ECO:0000256" key="4">
    <source>
        <dbReference type="ARBA" id="ARBA00023274"/>
    </source>
</evidence>
<keyword evidence="2" id="KW-0689">Ribosomal protein</keyword>
<dbReference type="OrthoDB" id="1696305at2759"/>
<reference evidence="6 7" key="1">
    <citation type="journal article" date="2015" name="Fungal Genet. Biol.">
        <title>Evolution of novel wood decay mechanisms in Agaricales revealed by the genome sequences of Fistulina hepatica and Cylindrobasidium torrendii.</title>
        <authorList>
            <person name="Floudas D."/>
            <person name="Held B.W."/>
            <person name="Riley R."/>
            <person name="Nagy L.G."/>
            <person name="Koehler G."/>
            <person name="Ransdell A.S."/>
            <person name="Younus H."/>
            <person name="Chow J."/>
            <person name="Chiniquy J."/>
            <person name="Lipzen A."/>
            <person name="Tritt A."/>
            <person name="Sun H."/>
            <person name="Haridas S."/>
            <person name="LaButti K."/>
            <person name="Ohm R.A."/>
            <person name="Kues U."/>
            <person name="Blanchette R.A."/>
            <person name="Grigoriev I.V."/>
            <person name="Minto R.E."/>
            <person name="Hibbett D.S."/>
        </authorList>
    </citation>
    <scope>NUCLEOTIDE SEQUENCE [LARGE SCALE GENOMIC DNA]</scope>
    <source>
        <strain evidence="6 7">ATCC 64428</strain>
    </source>
</reference>
<evidence type="ECO:0000256" key="2">
    <source>
        <dbReference type="ARBA" id="ARBA00022980"/>
    </source>
</evidence>
<keyword evidence="3" id="KW-0496">Mitochondrion</keyword>
<dbReference type="AlphaFoldDB" id="A0A0D7AQ63"/>
<name>A0A0D7AQ63_9AGAR</name>
<dbReference type="PANTHER" id="PTHR13274:SF2">
    <property type="entry name" value="SMALL RIBOSOMAL SUBUNIT PROTEIN MS25"/>
    <property type="match status" value="1"/>
</dbReference>
<sequence length="137" mass="15957">MSKRAMLEGPSRLTQALQHLRTKPSLELSPTVRGLRIKYAFRNDHFGARYFVRESLPRIRYANPKLDVKIERLKKTIEDQWEPELEVIFSTGPKKMINPQGKQSSEILEELMSIAGGPQWLEWKAEHAKERKKRTAS</sequence>
<dbReference type="InterPro" id="IPR040049">
    <property type="entry name" value="Ribosomal_mS25/mL61"/>
</dbReference>
<dbReference type="SUPFAM" id="SSF52833">
    <property type="entry name" value="Thioredoxin-like"/>
    <property type="match status" value="1"/>
</dbReference>
<gene>
    <name evidence="6" type="ORF">FISHEDRAFT_69395</name>
</gene>
<evidence type="ECO:0000256" key="1">
    <source>
        <dbReference type="ARBA" id="ARBA00004173"/>
    </source>
</evidence>
<dbReference type="Gene3D" id="3.40.30.10">
    <property type="entry name" value="Glutaredoxin"/>
    <property type="match status" value="1"/>
</dbReference>
<proteinExistence type="predicted"/>
<comment type="subcellular location">
    <subcellularLocation>
        <location evidence="1">Mitochondrion</location>
    </subcellularLocation>
</comment>
<dbReference type="InterPro" id="IPR007741">
    <property type="entry name" value="Ribosomal_mL43/mS25/NADH_DH"/>
</dbReference>
<keyword evidence="7" id="KW-1185">Reference proteome</keyword>
<accession>A0A0D7AQ63</accession>
<dbReference type="InterPro" id="IPR036249">
    <property type="entry name" value="Thioredoxin-like_sf"/>
</dbReference>
<evidence type="ECO:0000313" key="7">
    <source>
        <dbReference type="Proteomes" id="UP000054144"/>
    </source>
</evidence>
<dbReference type="PANTHER" id="PTHR13274">
    <property type="entry name" value="MITOCHONDRIAL RIBOSOMAL PROTEIN S25"/>
    <property type="match status" value="1"/>
</dbReference>
<dbReference type="GO" id="GO:0003735">
    <property type="term" value="F:structural constituent of ribosome"/>
    <property type="evidence" value="ECO:0007669"/>
    <property type="project" value="InterPro"/>
</dbReference>
<dbReference type="EMBL" id="KN881629">
    <property type="protein sequence ID" value="KIY52938.1"/>
    <property type="molecule type" value="Genomic_DNA"/>
</dbReference>
<dbReference type="Proteomes" id="UP000054144">
    <property type="component" value="Unassembled WGS sequence"/>
</dbReference>